<keyword evidence="2" id="KW-0548">Nucleotidyltransferase</keyword>
<dbReference type="Pfam" id="PF13655">
    <property type="entry name" value="RVT_N"/>
    <property type="match status" value="1"/>
</dbReference>
<proteinExistence type="predicted"/>
<dbReference type="RefSeq" id="WP_058739534.1">
    <property type="nucleotide sequence ID" value="NZ_CP011266.1"/>
</dbReference>
<dbReference type="InterPro" id="IPR051083">
    <property type="entry name" value="GrpII_Intron_Splice-Mob/Def"/>
</dbReference>
<dbReference type="PROSITE" id="PS50878">
    <property type="entry name" value="RT_POL"/>
    <property type="match status" value="1"/>
</dbReference>
<evidence type="ECO:0000313" key="2">
    <source>
        <dbReference type="EMBL" id="ALT69295.1"/>
    </source>
</evidence>
<dbReference type="PANTHER" id="PTHR34047">
    <property type="entry name" value="NUCLEAR INTRON MATURASE 1, MITOCHONDRIAL-RELATED"/>
    <property type="match status" value="1"/>
</dbReference>
<dbReference type="AlphaFoldDB" id="A0A0U3CUG5"/>
<dbReference type="InterPro" id="IPR043128">
    <property type="entry name" value="Rev_trsase/Diguanyl_cyclase"/>
</dbReference>
<organism evidence="2 3">
    <name type="scientific">Methanobrevibacter millerae</name>
    <dbReference type="NCBI Taxonomy" id="230361"/>
    <lineage>
        <taxon>Archaea</taxon>
        <taxon>Methanobacteriati</taxon>
        <taxon>Methanobacteriota</taxon>
        <taxon>Methanomada group</taxon>
        <taxon>Methanobacteria</taxon>
        <taxon>Methanobacteriales</taxon>
        <taxon>Methanobacteriaceae</taxon>
        <taxon>Methanobrevibacter</taxon>
    </lineage>
</organism>
<dbReference type="PANTHER" id="PTHR34047:SF10">
    <property type="entry name" value="GROUP II INTRON-ASSOCIATED OPEN READING FRAME"/>
    <property type="match status" value="1"/>
</dbReference>
<dbReference type="Proteomes" id="UP000067738">
    <property type="component" value="Chromosome"/>
</dbReference>
<gene>
    <name evidence="2" type="ORF">sm9_1520</name>
</gene>
<dbReference type="SUPFAM" id="SSF56672">
    <property type="entry name" value="DNA/RNA polymerases"/>
    <property type="match status" value="1"/>
</dbReference>
<reference evidence="2 3" key="1">
    <citation type="submission" date="2015-04" db="EMBL/GenBank/DDBJ databases">
        <title>The complete genome sequence of the rumen methanogen Methanobrevibacter millerae SM9.</title>
        <authorList>
            <person name="Leahy S.C."/>
            <person name="Kelly W.J."/>
            <person name="Pacheco D.M."/>
            <person name="Li D."/>
            <person name="Altermann E."/>
            <person name="Attwood G.T."/>
        </authorList>
    </citation>
    <scope>NUCLEOTIDE SEQUENCE [LARGE SCALE GENOMIC DNA]</scope>
    <source>
        <strain evidence="2 3">SM9</strain>
    </source>
</reference>
<evidence type="ECO:0000259" key="1">
    <source>
        <dbReference type="PROSITE" id="PS50878"/>
    </source>
</evidence>
<dbReference type="EMBL" id="CP011266">
    <property type="protein sequence ID" value="ALT69295.1"/>
    <property type="molecule type" value="Genomic_DNA"/>
</dbReference>
<dbReference type="InterPro" id="IPR013597">
    <property type="entry name" value="Mat_intron_G2"/>
</dbReference>
<dbReference type="CDD" id="cd01651">
    <property type="entry name" value="RT_G2_intron"/>
    <property type="match status" value="1"/>
</dbReference>
<feature type="domain" description="Reverse transcriptase" evidence="1">
    <location>
        <begin position="101"/>
        <end position="344"/>
    </location>
</feature>
<dbReference type="GeneID" id="26736462"/>
<dbReference type="InterPro" id="IPR030931">
    <property type="entry name" value="Group_II_RT_mat"/>
</dbReference>
<keyword evidence="2" id="KW-0695">RNA-directed DNA polymerase</keyword>
<accession>A0A0U3CUG5</accession>
<dbReference type="Pfam" id="PF00078">
    <property type="entry name" value="RVT_1"/>
    <property type="match status" value="1"/>
</dbReference>
<dbReference type="OrthoDB" id="115799at2157"/>
<dbReference type="NCBIfam" id="TIGR04416">
    <property type="entry name" value="group_II_RT_mat"/>
    <property type="match status" value="1"/>
</dbReference>
<dbReference type="InterPro" id="IPR000477">
    <property type="entry name" value="RT_dom"/>
</dbReference>
<keyword evidence="3" id="KW-1185">Reference proteome</keyword>
<dbReference type="GO" id="GO:0003964">
    <property type="term" value="F:RNA-directed DNA polymerase activity"/>
    <property type="evidence" value="ECO:0007669"/>
    <property type="project" value="UniProtKB-KW"/>
</dbReference>
<name>A0A0U3CUG5_9EURY</name>
<dbReference type="Gene3D" id="3.30.70.270">
    <property type="match status" value="1"/>
</dbReference>
<keyword evidence="2" id="KW-0808">Transferase</keyword>
<dbReference type="Pfam" id="PF08388">
    <property type="entry name" value="GIIM"/>
    <property type="match status" value="1"/>
</dbReference>
<evidence type="ECO:0000313" key="3">
    <source>
        <dbReference type="Proteomes" id="UP000067738"/>
    </source>
</evidence>
<dbReference type="InterPro" id="IPR043502">
    <property type="entry name" value="DNA/RNA_pol_sf"/>
</dbReference>
<dbReference type="InterPro" id="IPR025960">
    <property type="entry name" value="RVT_N"/>
</dbReference>
<dbReference type="KEGG" id="mmil:sm9_1520"/>
<sequence length="506" mass="59682">MRNSANNNICVSVSSDTTDWDSINWNRIERYVDKQQKRIYGAEVKNDKRKVRNIQRLLANSKAVLLLAVRRVTEINKGRNTPGPDGFIAKTSKEKGELVDRLIKKDIYKYNPSPTRRIYIPKKNGKERPLSIPNIVDRIYQEVIRITLEPQMEARFEPISYGFRPKRGVFDAIERIHKNISHNKWCWVFESDFKGCFDNLSHDFILKQLRGFPLKGVAERILKAGYLDNNVFNETEKGTPQGGLLSPLLANIALTGLEECLNISYKEENYNQNGEKRITYRTNGNYRVVKYADDFVIFSKTKEEIEEVRNLLEPYLDERGLELAEDKTRITHTHKGFNFLGFNCRLYKKQNRYKCLIKPSKESIKKAKERIKDIFKKCHGHNVDYLIEKLNPVIKGIGYFWRTSVAKETYSKIDHYIWIKLFKFLKRLHPNKGIKWIIKKYFPQYDDEGNFIGKWALVGPNDKNQLFKMSSIPIRRWNLIKFNYSPYDVSKTEYFETHSKNQFSRR</sequence>
<protein>
    <submittedName>
        <fullName evidence="2">Reverse transcriptase</fullName>
    </submittedName>
</protein>
<dbReference type="PATRIC" id="fig|230361.4.peg.1570"/>